<keyword evidence="9" id="KW-1185">Reference proteome</keyword>
<keyword evidence="3" id="KW-0540">Nuclease</keyword>
<dbReference type="PANTHER" id="PTHR37984:SF5">
    <property type="entry name" value="PROTEIN NYNRIN-LIKE"/>
    <property type="match status" value="1"/>
</dbReference>
<dbReference type="SUPFAM" id="SSF56672">
    <property type="entry name" value="DNA/RNA polymerases"/>
    <property type="match status" value="1"/>
</dbReference>
<evidence type="ECO:0000259" key="7">
    <source>
        <dbReference type="Pfam" id="PF17917"/>
    </source>
</evidence>
<dbReference type="OrthoDB" id="415724at2759"/>
<dbReference type="EMBL" id="SMMG02000007">
    <property type="protein sequence ID" value="KAA3466883.1"/>
    <property type="molecule type" value="Genomic_DNA"/>
</dbReference>
<evidence type="ECO:0000256" key="1">
    <source>
        <dbReference type="ARBA" id="ARBA00022679"/>
    </source>
</evidence>
<organism evidence="8 9">
    <name type="scientific">Gossypium australe</name>
    <dbReference type="NCBI Taxonomy" id="47621"/>
    <lineage>
        <taxon>Eukaryota</taxon>
        <taxon>Viridiplantae</taxon>
        <taxon>Streptophyta</taxon>
        <taxon>Embryophyta</taxon>
        <taxon>Tracheophyta</taxon>
        <taxon>Spermatophyta</taxon>
        <taxon>Magnoliopsida</taxon>
        <taxon>eudicotyledons</taxon>
        <taxon>Gunneridae</taxon>
        <taxon>Pentapetalae</taxon>
        <taxon>rosids</taxon>
        <taxon>malvids</taxon>
        <taxon>Malvales</taxon>
        <taxon>Malvaceae</taxon>
        <taxon>Malvoideae</taxon>
        <taxon>Gossypium</taxon>
    </lineage>
</organism>
<evidence type="ECO:0000313" key="9">
    <source>
        <dbReference type="Proteomes" id="UP000325315"/>
    </source>
</evidence>
<dbReference type="Gene3D" id="3.30.70.270">
    <property type="match status" value="1"/>
</dbReference>
<dbReference type="PANTHER" id="PTHR37984">
    <property type="entry name" value="PROTEIN CBG26694"/>
    <property type="match status" value="1"/>
</dbReference>
<evidence type="ECO:0000256" key="5">
    <source>
        <dbReference type="ARBA" id="ARBA00022801"/>
    </source>
</evidence>
<gene>
    <name evidence="8" type="ORF">EPI10_001944</name>
</gene>
<dbReference type="InterPro" id="IPR050951">
    <property type="entry name" value="Retrovirus_Pol_polyprotein"/>
</dbReference>
<dbReference type="Gene3D" id="3.10.10.10">
    <property type="entry name" value="HIV Type 1 Reverse Transcriptase, subunit A, domain 1"/>
    <property type="match status" value="1"/>
</dbReference>
<dbReference type="InterPro" id="IPR043502">
    <property type="entry name" value="DNA/RNA_pol_sf"/>
</dbReference>
<keyword evidence="2" id="KW-0548">Nucleotidyltransferase</keyword>
<evidence type="ECO:0000256" key="6">
    <source>
        <dbReference type="ARBA" id="ARBA00022918"/>
    </source>
</evidence>
<dbReference type="AlphaFoldDB" id="A0A5B6VCQ0"/>
<dbReference type="CDD" id="cd01647">
    <property type="entry name" value="RT_LTR"/>
    <property type="match status" value="1"/>
</dbReference>
<accession>A0A5B6VCQ0</accession>
<keyword evidence="6" id="KW-0695">RNA-directed DNA polymerase</keyword>
<feature type="domain" description="Reverse transcriptase RNase H-like" evidence="7">
    <location>
        <begin position="197"/>
        <end position="271"/>
    </location>
</feature>
<sequence>MLPRIDNLFDQLKGVTMFSKIDLRYSYYQLRVKDVDVLKTTFKTRYGHYKFLVDKCLNDIYEFDEPSIPTAPQQVYHFFFHDILIYSKNEFEHAQHLKIALQTFAKKQLYTKFSKYEFWFKEVGFLGHVISTKRIQVDLIKISYFLNMKPSRNVSKIHSFLGLARYYLRFKDVGFIWSEKCQQSFDQLKNVFTDAPMLTQPESGKEFIITECKVIAYSSRQLKTHEKNFSMHDLELAAVVFALKIWCHYLYDYHPGEANIVVNALSRKSLFALRSMNAQLQLERDGSILAELKVKPSFL</sequence>
<dbReference type="GO" id="GO:0004519">
    <property type="term" value="F:endonuclease activity"/>
    <property type="evidence" value="ECO:0007669"/>
    <property type="project" value="UniProtKB-KW"/>
</dbReference>
<reference evidence="8" key="1">
    <citation type="submission" date="2019-08" db="EMBL/GenBank/DDBJ databases">
        <authorList>
            <person name="Liu F."/>
        </authorList>
    </citation>
    <scope>NUCLEOTIDE SEQUENCE [LARGE SCALE GENOMIC DNA]</scope>
    <source>
        <strain evidence="8">PA1801</strain>
        <tissue evidence="8">Leaf</tissue>
    </source>
</reference>
<evidence type="ECO:0000256" key="2">
    <source>
        <dbReference type="ARBA" id="ARBA00022695"/>
    </source>
</evidence>
<comment type="caution">
    <text evidence="8">The sequence shown here is derived from an EMBL/GenBank/DDBJ whole genome shotgun (WGS) entry which is preliminary data.</text>
</comment>
<evidence type="ECO:0000313" key="8">
    <source>
        <dbReference type="EMBL" id="KAA3466883.1"/>
    </source>
</evidence>
<proteinExistence type="predicted"/>
<evidence type="ECO:0000256" key="3">
    <source>
        <dbReference type="ARBA" id="ARBA00022722"/>
    </source>
</evidence>
<name>A0A5B6VCQ0_9ROSI</name>
<keyword evidence="5" id="KW-0378">Hydrolase</keyword>
<keyword evidence="1" id="KW-0808">Transferase</keyword>
<dbReference type="Proteomes" id="UP000325315">
    <property type="component" value="Unassembled WGS sequence"/>
</dbReference>
<protein>
    <submittedName>
        <fullName evidence="8">DNA/RNA polymerases superfamily protein</fullName>
    </submittedName>
</protein>
<dbReference type="GO" id="GO:0016787">
    <property type="term" value="F:hydrolase activity"/>
    <property type="evidence" value="ECO:0007669"/>
    <property type="project" value="UniProtKB-KW"/>
</dbReference>
<evidence type="ECO:0000256" key="4">
    <source>
        <dbReference type="ARBA" id="ARBA00022759"/>
    </source>
</evidence>
<dbReference type="Pfam" id="PF17917">
    <property type="entry name" value="RT_RNaseH"/>
    <property type="match status" value="1"/>
</dbReference>
<dbReference type="InterPro" id="IPR043128">
    <property type="entry name" value="Rev_trsase/Diguanyl_cyclase"/>
</dbReference>
<keyword evidence="4" id="KW-0255">Endonuclease</keyword>
<dbReference type="GO" id="GO:0003964">
    <property type="term" value="F:RNA-directed DNA polymerase activity"/>
    <property type="evidence" value="ECO:0007669"/>
    <property type="project" value="UniProtKB-KW"/>
</dbReference>
<dbReference type="InterPro" id="IPR041373">
    <property type="entry name" value="RT_RNaseH"/>
</dbReference>